<name>A0A067Q5T3_9AGAM</name>
<protein>
    <recommendedName>
        <fullName evidence="6">Hydrophobin</fullName>
    </recommendedName>
</protein>
<evidence type="ECO:0000313" key="8">
    <source>
        <dbReference type="Proteomes" id="UP000027265"/>
    </source>
</evidence>
<evidence type="ECO:0000256" key="3">
    <source>
        <dbReference type="ARBA" id="ARBA00022512"/>
    </source>
</evidence>
<dbReference type="CDD" id="cd23507">
    <property type="entry name" value="hydrophobin_I"/>
    <property type="match status" value="1"/>
</dbReference>
<evidence type="ECO:0000256" key="5">
    <source>
        <dbReference type="ARBA" id="ARBA00023157"/>
    </source>
</evidence>
<evidence type="ECO:0000256" key="4">
    <source>
        <dbReference type="ARBA" id="ARBA00022525"/>
    </source>
</evidence>
<reference evidence="8" key="1">
    <citation type="journal article" date="2014" name="Proc. Natl. Acad. Sci. U.S.A.">
        <title>Extensive sampling of basidiomycete genomes demonstrates inadequacy of the white-rot/brown-rot paradigm for wood decay fungi.</title>
        <authorList>
            <person name="Riley R."/>
            <person name="Salamov A.A."/>
            <person name="Brown D.W."/>
            <person name="Nagy L.G."/>
            <person name="Floudas D."/>
            <person name="Held B.W."/>
            <person name="Levasseur A."/>
            <person name="Lombard V."/>
            <person name="Morin E."/>
            <person name="Otillar R."/>
            <person name="Lindquist E.A."/>
            <person name="Sun H."/>
            <person name="LaButti K.M."/>
            <person name="Schmutz J."/>
            <person name="Jabbour D."/>
            <person name="Luo H."/>
            <person name="Baker S.E."/>
            <person name="Pisabarro A.G."/>
            <person name="Walton J.D."/>
            <person name="Blanchette R.A."/>
            <person name="Henrissat B."/>
            <person name="Martin F."/>
            <person name="Cullen D."/>
            <person name="Hibbett D.S."/>
            <person name="Grigoriev I.V."/>
        </authorList>
    </citation>
    <scope>NUCLEOTIDE SEQUENCE [LARGE SCALE GENOMIC DNA]</scope>
    <source>
        <strain evidence="8">MUCL 33604</strain>
    </source>
</reference>
<keyword evidence="4 6" id="KW-0964">Secreted</keyword>
<dbReference type="AlphaFoldDB" id="A0A067Q5T3"/>
<accession>A0A067Q5T3</accession>
<gene>
    <name evidence="7" type="ORF">JAAARDRAFT_193403</name>
</gene>
<keyword evidence="8" id="KW-1185">Reference proteome</keyword>
<comment type="subcellular location">
    <subcellularLocation>
        <location evidence="1 6">Secreted</location>
        <location evidence="1 6">Cell wall</location>
    </subcellularLocation>
</comment>
<dbReference type="Pfam" id="PF01185">
    <property type="entry name" value="Hydrophobin"/>
    <property type="match status" value="1"/>
</dbReference>
<dbReference type="EMBL" id="KL197718">
    <property type="protein sequence ID" value="KDQ57921.1"/>
    <property type="molecule type" value="Genomic_DNA"/>
</dbReference>
<dbReference type="SMART" id="SM00075">
    <property type="entry name" value="HYDRO"/>
    <property type="match status" value="1"/>
</dbReference>
<dbReference type="InterPro" id="IPR001338">
    <property type="entry name" value="Class_I_Hydrophobin"/>
</dbReference>
<feature type="signal peptide" evidence="6">
    <location>
        <begin position="1"/>
        <end position="22"/>
    </location>
</feature>
<keyword evidence="5 6" id="KW-1015">Disulfide bond</keyword>
<organism evidence="7 8">
    <name type="scientific">Jaapia argillacea MUCL 33604</name>
    <dbReference type="NCBI Taxonomy" id="933084"/>
    <lineage>
        <taxon>Eukaryota</taxon>
        <taxon>Fungi</taxon>
        <taxon>Dikarya</taxon>
        <taxon>Basidiomycota</taxon>
        <taxon>Agaricomycotina</taxon>
        <taxon>Agaricomycetes</taxon>
        <taxon>Agaricomycetidae</taxon>
        <taxon>Jaapiales</taxon>
        <taxon>Jaapiaceae</taxon>
        <taxon>Jaapia</taxon>
    </lineage>
</organism>
<evidence type="ECO:0000313" key="7">
    <source>
        <dbReference type="EMBL" id="KDQ57921.1"/>
    </source>
</evidence>
<comment type="similarity">
    <text evidence="2 6">Belongs to the fungal hydrophobin family.</text>
</comment>
<keyword evidence="3 6" id="KW-0134">Cell wall</keyword>
<sequence>MSSRILALFVVALSTLTLLAAAYPTPELATRQTSECNTGPIQCCNTVESASSTGVAAILGLLGIVLQDLNVLVGLTCSPITVVGVGSGSSCSAHPVCCTDNSHGTLISIGCVPVTL</sequence>
<dbReference type="HOGENOM" id="CLU_105134_2_0_1"/>
<evidence type="ECO:0000256" key="2">
    <source>
        <dbReference type="ARBA" id="ARBA00010446"/>
    </source>
</evidence>
<dbReference type="GO" id="GO:0005199">
    <property type="term" value="F:structural constituent of cell wall"/>
    <property type="evidence" value="ECO:0007669"/>
    <property type="project" value="InterPro"/>
</dbReference>
<feature type="chain" id="PRO_5013984341" description="Hydrophobin" evidence="6">
    <location>
        <begin position="23"/>
        <end position="116"/>
    </location>
</feature>
<dbReference type="STRING" id="933084.A0A067Q5T3"/>
<dbReference type="GO" id="GO:0009277">
    <property type="term" value="C:fungal-type cell wall"/>
    <property type="evidence" value="ECO:0007669"/>
    <property type="project" value="InterPro"/>
</dbReference>
<keyword evidence="6" id="KW-0732">Signal</keyword>
<dbReference type="OrthoDB" id="4225815at2759"/>
<dbReference type="InParanoid" id="A0A067Q5T3"/>
<evidence type="ECO:0000256" key="1">
    <source>
        <dbReference type="ARBA" id="ARBA00004191"/>
    </source>
</evidence>
<evidence type="ECO:0000256" key="6">
    <source>
        <dbReference type="RuleBase" id="RU365009"/>
    </source>
</evidence>
<dbReference type="Proteomes" id="UP000027265">
    <property type="component" value="Unassembled WGS sequence"/>
</dbReference>
<proteinExistence type="inferred from homology"/>